<dbReference type="GO" id="GO:0031177">
    <property type="term" value="F:phosphopantetheine binding"/>
    <property type="evidence" value="ECO:0007669"/>
    <property type="project" value="TreeGrafter"/>
</dbReference>
<name>F3G035_PSESX</name>
<evidence type="ECO:0000313" key="1">
    <source>
        <dbReference type="EMBL" id="EGH35827.1"/>
    </source>
</evidence>
<dbReference type="PANTHER" id="PTHR45527">
    <property type="entry name" value="NONRIBOSOMAL PEPTIDE SYNTHETASE"/>
    <property type="match status" value="1"/>
</dbReference>
<feature type="non-terminal residue" evidence="1">
    <location>
        <position position="38"/>
    </location>
</feature>
<dbReference type="PANTHER" id="PTHR45527:SF1">
    <property type="entry name" value="FATTY ACID SYNTHASE"/>
    <property type="match status" value="1"/>
</dbReference>
<gene>
    <name evidence="1" type="ORF">PSYJA_45021</name>
</gene>
<dbReference type="GO" id="GO:0005737">
    <property type="term" value="C:cytoplasm"/>
    <property type="evidence" value="ECO:0007669"/>
    <property type="project" value="TreeGrafter"/>
</dbReference>
<evidence type="ECO:0000313" key="2">
    <source>
        <dbReference type="Proteomes" id="UP000004471"/>
    </source>
</evidence>
<protein>
    <submittedName>
        <fullName evidence="1">Amino acid adenylation</fullName>
    </submittedName>
</protein>
<proteinExistence type="predicted"/>
<reference evidence="1 2" key="1">
    <citation type="journal article" date="2011" name="PLoS Pathog.">
        <title>Dynamic evolution of pathogenicity revealed by sequencing and comparative genomics of 19 Pseudomonas syringae isolates.</title>
        <authorList>
            <person name="Baltrus D.A."/>
            <person name="Nishimura M.T."/>
            <person name="Romanchuk A."/>
            <person name="Chang J.H."/>
            <person name="Mukhtar M.S."/>
            <person name="Cherkis K."/>
            <person name="Roach J."/>
            <person name="Grant S.R."/>
            <person name="Jones C.D."/>
            <person name="Dangl J.L."/>
        </authorList>
    </citation>
    <scope>NUCLEOTIDE SEQUENCE [LARGE SCALE GENOMIC DNA]</scope>
    <source>
        <strain evidence="2">M301072PT</strain>
    </source>
</reference>
<dbReference type="Gene3D" id="2.30.38.10">
    <property type="entry name" value="Luciferase, Domain 3"/>
    <property type="match status" value="1"/>
</dbReference>
<feature type="non-terminal residue" evidence="1">
    <location>
        <position position="1"/>
    </location>
</feature>
<dbReference type="GO" id="GO:0043041">
    <property type="term" value="P:amino acid activation for nonribosomal peptide biosynthetic process"/>
    <property type="evidence" value="ECO:0007669"/>
    <property type="project" value="TreeGrafter"/>
</dbReference>
<dbReference type="AlphaFoldDB" id="F3G035"/>
<dbReference type="EMBL" id="AEAH01004096">
    <property type="protein sequence ID" value="EGH35827.1"/>
    <property type="molecule type" value="Genomic_DNA"/>
</dbReference>
<sequence length="38" mass="4377">FLSDPFSKDPNARMYKTGDLGRWLADGNIEYLGRNDDQ</sequence>
<accession>F3G035</accession>
<dbReference type="SUPFAM" id="SSF56801">
    <property type="entry name" value="Acetyl-CoA synthetase-like"/>
    <property type="match status" value="1"/>
</dbReference>
<comment type="caution">
    <text evidence="1">The sequence shown here is derived from an EMBL/GenBank/DDBJ whole genome shotgun (WGS) entry which is preliminary data.</text>
</comment>
<dbReference type="GO" id="GO:0044550">
    <property type="term" value="P:secondary metabolite biosynthetic process"/>
    <property type="evidence" value="ECO:0007669"/>
    <property type="project" value="TreeGrafter"/>
</dbReference>
<dbReference type="Proteomes" id="UP000004471">
    <property type="component" value="Unassembled WGS sequence"/>
</dbReference>
<organism evidence="1 2">
    <name type="scientific">Pseudomonas syringae pv. japonica str. M301072</name>
    <dbReference type="NCBI Taxonomy" id="629262"/>
    <lineage>
        <taxon>Bacteria</taxon>
        <taxon>Pseudomonadati</taxon>
        <taxon>Pseudomonadota</taxon>
        <taxon>Gammaproteobacteria</taxon>
        <taxon>Pseudomonadales</taxon>
        <taxon>Pseudomonadaceae</taxon>
        <taxon>Pseudomonas</taxon>
        <taxon>Pseudomonas syringae</taxon>
    </lineage>
</organism>